<dbReference type="VEuPathDB" id="GiardiaDB:GL50803_6535"/>
<dbReference type="HOGENOM" id="CLU_2255296_0_0_1"/>
<comment type="caution">
    <text evidence="1">The sequence shown here is derived from an EMBL/GenBank/DDBJ whole genome shotgun (WGS) entry which is preliminary data.</text>
</comment>
<accession>A8BE08</accession>
<dbReference type="OMA" id="LGRVYID"/>
<dbReference type="Proteomes" id="UP000001548">
    <property type="component" value="Unassembled WGS sequence"/>
</dbReference>
<evidence type="ECO:0000313" key="1">
    <source>
        <dbReference type="EMBL" id="KAE8305858.1"/>
    </source>
</evidence>
<evidence type="ECO:0000313" key="2">
    <source>
        <dbReference type="Proteomes" id="UP000001548"/>
    </source>
</evidence>
<dbReference type="GeneID" id="5700464"/>
<proteinExistence type="predicted"/>
<dbReference type="AlphaFoldDB" id="A8BE08"/>
<dbReference type="RefSeq" id="XP_001707562.1">
    <property type="nucleotide sequence ID" value="XM_001707510.1"/>
</dbReference>
<name>A8BE08_GIAIC</name>
<organism evidence="1 2">
    <name type="scientific">Giardia intestinalis (strain ATCC 50803 / WB clone C6)</name>
    <name type="common">Giardia lamblia</name>
    <dbReference type="NCBI Taxonomy" id="184922"/>
    <lineage>
        <taxon>Eukaryota</taxon>
        <taxon>Metamonada</taxon>
        <taxon>Diplomonadida</taxon>
        <taxon>Hexamitidae</taxon>
        <taxon>Giardiinae</taxon>
        <taxon>Giardia</taxon>
    </lineage>
</organism>
<gene>
    <name evidence="1" type="ORF">GL50803_006535</name>
</gene>
<dbReference type="KEGG" id="gla:GL50803_006535"/>
<sequence length="104" mass="12013">MFWLLIFAVAVLAYRPSDRKRDTYSAVLRSPKPCGLKDYEGLLTFMKSPERDLYDLTIEYGYTTPVLLFLDVNEQELGRVYIDKSHTPVAIQALLDEADIPVRR</sequence>
<reference evidence="1 2" key="1">
    <citation type="journal article" date="2007" name="Science">
        <title>Genomic minimalism in the early diverging intestinal parasite Giardia lamblia.</title>
        <authorList>
            <person name="Morrison H.G."/>
            <person name="McArthur A.G."/>
            <person name="Gillin F.D."/>
            <person name="Aley S.B."/>
            <person name="Adam R.D."/>
            <person name="Olsen G.J."/>
            <person name="Best A.A."/>
            <person name="Cande W.Z."/>
            <person name="Chen F."/>
            <person name="Cipriano M.J."/>
            <person name="Davids B.J."/>
            <person name="Dawson S.C."/>
            <person name="Elmendorf H.G."/>
            <person name="Hehl A.B."/>
            <person name="Holder M.E."/>
            <person name="Huse S.M."/>
            <person name="Kim U.U."/>
            <person name="Lasek-Nesselquist E."/>
            <person name="Manning G."/>
            <person name="Nigam A."/>
            <person name="Nixon J.E."/>
            <person name="Palm D."/>
            <person name="Passamaneck N.E."/>
            <person name="Prabhu A."/>
            <person name="Reich C.I."/>
            <person name="Reiner D.S."/>
            <person name="Samuelson J."/>
            <person name="Svard S.G."/>
            <person name="Sogin M.L."/>
        </authorList>
    </citation>
    <scope>NUCLEOTIDE SEQUENCE [LARGE SCALE GENOMIC DNA]</scope>
    <source>
        <strain evidence="1 2">WB C6</strain>
    </source>
</reference>
<keyword evidence="2" id="KW-1185">Reference proteome</keyword>
<protein>
    <submittedName>
        <fullName evidence="1">Uncharacterized protein</fullName>
    </submittedName>
</protein>
<dbReference type="EMBL" id="AACB03000001">
    <property type="protein sequence ID" value="KAE8305858.1"/>
    <property type="molecule type" value="Genomic_DNA"/>
</dbReference>